<dbReference type="RefSeq" id="WP_286269182.1">
    <property type="nucleotide sequence ID" value="NZ_CP135990.1"/>
</dbReference>
<evidence type="ECO:0000313" key="1">
    <source>
        <dbReference type="EMBL" id="WPA93291.1"/>
    </source>
</evidence>
<organism evidence="1 2">
    <name type="scientific">Providencia zhijiangensis</name>
    <dbReference type="NCBI Taxonomy" id="3053982"/>
    <lineage>
        <taxon>Bacteria</taxon>
        <taxon>Pseudomonadati</taxon>
        <taxon>Pseudomonadota</taxon>
        <taxon>Gammaproteobacteria</taxon>
        <taxon>Enterobacterales</taxon>
        <taxon>Morganellaceae</taxon>
        <taxon>Providencia</taxon>
    </lineage>
</organism>
<reference evidence="1 2" key="1">
    <citation type="submission" date="2023-09" db="EMBL/GenBank/DDBJ databases">
        <title>Genomic Revisitation and Reclassification of the Genus Providencia.</title>
        <authorList>
            <person name="Dong X."/>
        </authorList>
    </citation>
    <scope>NUCLEOTIDE SEQUENCE [LARGE SCALE GENOMIC DNA]</scope>
    <source>
        <strain evidence="1 2">D4759</strain>
    </source>
</reference>
<evidence type="ECO:0008006" key="3">
    <source>
        <dbReference type="Google" id="ProtNLM"/>
    </source>
</evidence>
<sequence length="210" mass="24033">MTITTYYDDKSRLSFTRNFLKDEVDLVPGCPVVVKLALIVEHSGIYVGDDKVIELYGDGTINLVSTKKFLFGAYKQDIPLRTGINIYTPCFDGEVIYFKDAVSRALEIHNQTIEYHIRKNNCHMMTGYCLDGINFQKNTDCNTFASLTKKIMDLKLSTINASKKSGFWHKLSNSINEIRTSQFPKDVYYCGDFALNDINRFSWQPAKCNE</sequence>
<gene>
    <name evidence="1" type="ORF">QS795_005845</name>
</gene>
<dbReference type="Gene3D" id="3.90.1720.10">
    <property type="entry name" value="endopeptidase domain like (from Nostoc punctiforme)"/>
    <property type="match status" value="1"/>
</dbReference>
<dbReference type="EMBL" id="CP135990">
    <property type="protein sequence ID" value="WPA93291.1"/>
    <property type="molecule type" value="Genomic_DNA"/>
</dbReference>
<protein>
    <recommendedName>
        <fullName evidence="3">LRAT domain-containing protein</fullName>
    </recommendedName>
</protein>
<proteinExistence type="predicted"/>
<name>A0ABZ0N6A8_9GAMM</name>
<evidence type="ECO:0000313" key="2">
    <source>
        <dbReference type="Proteomes" id="UP001302443"/>
    </source>
</evidence>
<keyword evidence="2" id="KW-1185">Reference proteome</keyword>
<accession>A0ABZ0N6A8</accession>
<dbReference type="Proteomes" id="UP001302443">
    <property type="component" value="Chromosome"/>
</dbReference>